<evidence type="ECO:0000256" key="1">
    <source>
        <dbReference type="SAM" id="MobiDB-lite"/>
    </source>
</evidence>
<keyword evidence="2" id="KW-0472">Membrane</keyword>
<evidence type="ECO:0000313" key="4">
    <source>
        <dbReference type="Proteomes" id="UP000292702"/>
    </source>
</evidence>
<proteinExistence type="predicted"/>
<keyword evidence="4" id="KW-1185">Reference proteome</keyword>
<name>A0A4V2MXA4_9APHY</name>
<evidence type="ECO:0000313" key="3">
    <source>
        <dbReference type="EMBL" id="TCD69407.1"/>
    </source>
</evidence>
<dbReference type="Proteomes" id="UP000292702">
    <property type="component" value="Unassembled WGS sequence"/>
</dbReference>
<keyword evidence="2" id="KW-0812">Transmembrane</keyword>
<feature type="region of interest" description="Disordered" evidence="1">
    <location>
        <begin position="1"/>
        <end position="72"/>
    </location>
</feature>
<protein>
    <submittedName>
        <fullName evidence="3">Uncharacterized protein</fullName>
    </submittedName>
</protein>
<sequence length="504" mass="55231">MIITDDTPPSPTKVQRELAEAARTTNPTQEPGPPPYNAAAAYPSYQRQQPGYPVASSSGGAPQPGPSRDDFDRISRRRAAKRFVKAFIWAIAIYALFWAFTGSLIGLGRRSRDTLGWPIPSDGVIHRCLSRQDPWHVNTASPMVSFKLPLSSDALYLFSRGSLATGNVMFQQDESLAANDTMVVDVIVSHRTSETAGLVSICQLERKSGERGIGFFTPYKWHSTVLAIVDFTVVVRFPVSATQDPLRIKRLETNLPHFGHNMQNFEGGIEFETLSLSSSSAHMNVVASSAQKAVIKTTNGHIVGNFTAHKDLTLITTNGVISTFVKLHNAKARTPTKLTMLTTNRRVIVIPQLLRTALDLIHHRSPLASFVDLISDAKNGTGGSFDVNAKTTNDPLSLQFPISPSYAHLDIDAATTNSPASVSVNTRYEGAFHLHTSRSSGMVMHYDDDAEDPEGLGRVRYVDVKQRSSGDMEGTMSWGRKEKVDKLGDVDIRTTHAQVMLTVL</sequence>
<dbReference type="EMBL" id="RWJN01000042">
    <property type="protein sequence ID" value="TCD69407.1"/>
    <property type="molecule type" value="Genomic_DNA"/>
</dbReference>
<comment type="caution">
    <text evidence="3">The sequence shown here is derived from an EMBL/GenBank/DDBJ whole genome shotgun (WGS) entry which is preliminary data.</text>
</comment>
<feature type="transmembrane region" description="Helical" evidence="2">
    <location>
        <begin position="86"/>
        <end position="107"/>
    </location>
</feature>
<reference evidence="3 4" key="1">
    <citation type="submission" date="2018-11" db="EMBL/GenBank/DDBJ databases">
        <title>Genome assembly of Steccherinum ochraceum LE-BIN_3174, the white-rot fungus of the Steccherinaceae family (The Residual Polyporoid clade, Polyporales, Basidiomycota).</title>
        <authorList>
            <person name="Fedorova T.V."/>
            <person name="Glazunova O.A."/>
            <person name="Landesman E.O."/>
            <person name="Moiseenko K.V."/>
            <person name="Psurtseva N.V."/>
            <person name="Savinova O.S."/>
            <person name="Shakhova N.V."/>
            <person name="Tyazhelova T.V."/>
            <person name="Vasina D.V."/>
        </authorList>
    </citation>
    <scope>NUCLEOTIDE SEQUENCE [LARGE SCALE GENOMIC DNA]</scope>
    <source>
        <strain evidence="3 4">LE-BIN_3174</strain>
    </source>
</reference>
<organism evidence="3 4">
    <name type="scientific">Steccherinum ochraceum</name>
    <dbReference type="NCBI Taxonomy" id="92696"/>
    <lineage>
        <taxon>Eukaryota</taxon>
        <taxon>Fungi</taxon>
        <taxon>Dikarya</taxon>
        <taxon>Basidiomycota</taxon>
        <taxon>Agaricomycotina</taxon>
        <taxon>Agaricomycetes</taxon>
        <taxon>Polyporales</taxon>
        <taxon>Steccherinaceae</taxon>
        <taxon>Steccherinum</taxon>
    </lineage>
</organism>
<dbReference type="AlphaFoldDB" id="A0A4V2MXA4"/>
<gene>
    <name evidence="3" type="ORF">EIP91_007754</name>
</gene>
<evidence type="ECO:0000256" key="2">
    <source>
        <dbReference type="SAM" id="Phobius"/>
    </source>
</evidence>
<dbReference type="STRING" id="92696.A0A4V2MXA4"/>
<dbReference type="OrthoDB" id="5570013at2759"/>
<accession>A0A4V2MXA4</accession>
<keyword evidence="2" id="KW-1133">Transmembrane helix</keyword>